<keyword evidence="3" id="KW-1185">Reference proteome</keyword>
<name>A0A838Y2M0_9NEIS</name>
<sequence length="270" mass="30217">MSKKTNVWMPLYIADYLADTTRLTTEQHGAYLLLIMDYWRNGPLPDDDGSLANITRLSMPQWKKHRPVLARLFLVEGGEWLHKRVDTELQAAAENAAKHEERAKKAAAARWSKESKSNASSNATSTPEAQLEECPSPSPSPKPTTEGKPSFVGEARNRTREAALGTLVPANFEPDQSHRGIAHNMGLDLQAERDKFVDHYTSTGEVLAEWPAKFRNWLRNANKHGDSKYQQQPARRTTGSSSNLTDHNRAAAQRAKAMLFGEGNQEDIQQ</sequence>
<dbReference type="InterPro" id="IPR010781">
    <property type="entry name" value="DUF1376"/>
</dbReference>
<evidence type="ECO:0000313" key="2">
    <source>
        <dbReference type="EMBL" id="MBA4707532.1"/>
    </source>
</evidence>
<dbReference type="Proteomes" id="UP000545606">
    <property type="component" value="Unassembled WGS sequence"/>
</dbReference>
<comment type="caution">
    <text evidence="2">The sequence shown here is derived from an EMBL/GenBank/DDBJ whole genome shotgun (WGS) entry which is preliminary data.</text>
</comment>
<feature type="compositionally biased region" description="Polar residues" evidence="1">
    <location>
        <begin position="228"/>
        <end position="245"/>
    </location>
</feature>
<dbReference type="Pfam" id="PF07120">
    <property type="entry name" value="DUF1376"/>
    <property type="match status" value="1"/>
</dbReference>
<protein>
    <submittedName>
        <fullName evidence="2">DUF1376 domain-containing protein</fullName>
    </submittedName>
</protein>
<proteinExistence type="predicted"/>
<organism evidence="2 3">
    <name type="scientific">Aquitalea aquatica</name>
    <dbReference type="NCBI Taxonomy" id="3044273"/>
    <lineage>
        <taxon>Bacteria</taxon>
        <taxon>Pseudomonadati</taxon>
        <taxon>Pseudomonadota</taxon>
        <taxon>Betaproteobacteria</taxon>
        <taxon>Neisseriales</taxon>
        <taxon>Chromobacteriaceae</taxon>
        <taxon>Aquitalea</taxon>
    </lineage>
</organism>
<evidence type="ECO:0000313" key="3">
    <source>
        <dbReference type="Proteomes" id="UP000545606"/>
    </source>
</evidence>
<gene>
    <name evidence="2" type="ORF">H2Z84_03870</name>
</gene>
<feature type="region of interest" description="Disordered" evidence="1">
    <location>
        <begin position="224"/>
        <end position="270"/>
    </location>
</feature>
<evidence type="ECO:0000256" key="1">
    <source>
        <dbReference type="SAM" id="MobiDB-lite"/>
    </source>
</evidence>
<dbReference type="RefSeq" id="WP_181834811.1">
    <property type="nucleotide sequence ID" value="NZ_JACERN010000014.1"/>
</dbReference>
<dbReference type="EMBL" id="JACERN010000014">
    <property type="protein sequence ID" value="MBA4707532.1"/>
    <property type="molecule type" value="Genomic_DNA"/>
</dbReference>
<dbReference type="AlphaFoldDB" id="A0A838Y2M0"/>
<feature type="region of interest" description="Disordered" evidence="1">
    <location>
        <begin position="96"/>
        <end position="152"/>
    </location>
</feature>
<reference evidence="2 3" key="1">
    <citation type="submission" date="2020-07" db="EMBL/GenBank/DDBJ databases">
        <title>Draft genome sequence of violacein-producing bacteria and related species.</title>
        <authorList>
            <person name="Wilson H.S."/>
            <person name="De Leon M.E."/>
        </authorList>
    </citation>
    <scope>NUCLEOTIDE SEQUENCE [LARGE SCALE GENOMIC DNA]</scope>
    <source>
        <strain evidence="2 3">HSC-21Su07</strain>
    </source>
</reference>
<feature type="compositionally biased region" description="Low complexity" evidence="1">
    <location>
        <begin position="117"/>
        <end position="128"/>
    </location>
</feature>
<accession>A0A838Y2M0</accession>